<evidence type="ECO:0000313" key="3">
    <source>
        <dbReference type="Proteomes" id="UP000187203"/>
    </source>
</evidence>
<evidence type="ECO:0000256" key="1">
    <source>
        <dbReference type="SAM" id="MobiDB-lite"/>
    </source>
</evidence>
<protein>
    <submittedName>
        <fullName evidence="2">Uncharacterized protein</fullName>
    </submittedName>
</protein>
<feature type="region of interest" description="Disordered" evidence="1">
    <location>
        <begin position="1"/>
        <end position="50"/>
    </location>
</feature>
<name>A0A1R3J429_9ROSI</name>
<dbReference type="Proteomes" id="UP000187203">
    <property type="component" value="Unassembled WGS sequence"/>
</dbReference>
<dbReference type="AlphaFoldDB" id="A0A1R3J429"/>
<comment type="caution">
    <text evidence="2">The sequence shown here is derived from an EMBL/GenBank/DDBJ whole genome shotgun (WGS) entry which is preliminary data.</text>
</comment>
<reference evidence="3" key="1">
    <citation type="submission" date="2013-09" db="EMBL/GenBank/DDBJ databases">
        <title>Corchorus olitorius genome sequencing.</title>
        <authorList>
            <person name="Alam M."/>
            <person name="Haque M.S."/>
            <person name="Islam M.S."/>
            <person name="Emdad E.M."/>
            <person name="Islam M.M."/>
            <person name="Ahmed B."/>
            <person name="Halim A."/>
            <person name="Hossen Q.M.M."/>
            <person name="Hossain M.Z."/>
            <person name="Ahmed R."/>
            <person name="Khan M.M."/>
            <person name="Islam R."/>
            <person name="Rashid M.M."/>
            <person name="Khan S.A."/>
            <person name="Rahman M.S."/>
            <person name="Alam M."/>
            <person name="Yahiya A.S."/>
            <person name="Khan M.S."/>
            <person name="Azam M.S."/>
            <person name="Haque T."/>
            <person name="Lashkar M.Z.H."/>
            <person name="Akhand A.I."/>
            <person name="Morshed G."/>
            <person name="Roy S."/>
            <person name="Uddin K.S."/>
            <person name="Rabeya T."/>
            <person name="Hossain A.S."/>
            <person name="Chowdhury A."/>
            <person name="Snigdha A.R."/>
            <person name="Mortoza M.S."/>
            <person name="Matin S.A."/>
            <person name="Hoque S.M.E."/>
            <person name="Islam M.K."/>
            <person name="Roy D.K."/>
            <person name="Haider R."/>
            <person name="Moosa M.M."/>
            <person name="Elias S.M."/>
            <person name="Hasan A.M."/>
            <person name="Jahan S."/>
            <person name="Shafiuddin M."/>
            <person name="Mahmood N."/>
            <person name="Shommy N.S."/>
        </authorList>
    </citation>
    <scope>NUCLEOTIDE SEQUENCE [LARGE SCALE GENOMIC DNA]</scope>
    <source>
        <strain evidence="3">cv. O-4</strain>
    </source>
</reference>
<organism evidence="2 3">
    <name type="scientific">Corchorus olitorius</name>
    <dbReference type="NCBI Taxonomy" id="93759"/>
    <lineage>
        <taxon>Eukaryota</taxon>
        <taxon>Viridiplantae</taxon>
        <taxon>Streptophyta</taxon>
        <taxon>Embryophyta</taxon>
        <taxon>Tracheophyta</taxon>
        <taxon>Spermatophyta</taxon>
        <taxon>Magnoliopsida</taxon>
        <taxon>eudicotyledons</taxon>
        <taxon>Gunneridae</taxon>
        <taxon>Pentapetalae</taxon>
        <taxon>rosids</taxon>
        <taxon>malvids</taxon>
        <taxon>Malvales</taxon>
        <taxon>Malvaceae</taxon>
        <taxon>Grewioideae</taxon>
        <taxon>Apeibeae</taxon>
        <taxon>Corchorus</taxon>
    </lineage>
</organism>
<gene>
    <name evidence="2" type="ORF">COLO4_19682</name>
</gene>
<evidence type="ECO:0000313" key="2">
    <source>
        <dbReference type="EMBL" id="OMO89578.1"/>
    </source>
</evidence>
<accession>A0A1R3J429</accession>
<dbReference type="EMBL" id="AWUE01016725">
    <property type="protein sequence ID" value="OMO89578.1"/>
    <property type="molecule type" value="Genomic_DNA"/>
</dbReference>
<proteinExistence type="predicted"/>
<keyword evidence="3" id="KW-1185">Reference proteome</keyword>
<sequence>MTENLVRLSLARRRAKDELPPPTTKSPAGGPYKSQTAPASPGKAISGLIN</sequence>